<dbReference type="AlphaFoldDB" id="A0A1M5YL94"/>
<evidence type="ECO:0000259" key="5">
    <source>
        <dbReference type="SMART" id="SM00967"/>
    </source>
</evidence>
<dbReference type="InterPro" id="IPR004441">
    <property type="entry name" value="rRNA_MeTrfase_TrmH"/>
</dbReference>
<dbReference type="CDD" id="cd18103">
    <property type="entry name" value="SpoU-like_RlmB"/>
    <property type="match status" value="1"/>
</dbReference>
<reference evidence="6 7" key="1">
    <citation type="submission" date="2016-11" db="EMBL/GenBank/DDBJ databases">
        <authorList>
            <person name="Jaros S."/>
            <person name="Januszkiewicz K."/>
            <person name="Wedrychowicz H."/>
        </authorList>
    </citation>
    <scope>NUCLEOTIDE SEQUENCE [LARGE SCALE GENOMIC DNA]</scope>
    <source>
        <strain evidence="6 7">DSM 3089</strain>
    </source>
</reference>
<dbReference type="EMBL" id="FQXP01000018">
    <property type="protein sequence ID" value="SHI12604.1"/>
    <property type="molecule type" value="Genomic_DNA"/>
</dbReference>
<dbReference type="GO" id="GO:0032259">
    <property type="term" value="P:methylation"/>
    <property type="evidence" value="ECO:0007669"/>
    <property type="project" value="UniProtKB-KW"/>
</dbReference>
<dbReference type="GO" id="GO:0003723">
    <property type="term" value="F:RNA binding"/>
    <property type="evidence" value="ECO:0007669"/>
    <property type="project" value="InterPro"/>
</dbReference>
<dbReference type="GO" id="GO:0008173">
    <property type="term" value="F:RNA methyltransferase activity"/>
    <property type="evidence" value="ECO:0007669"/>
    <property type="project" value="InterPro"/>
</dbReference>
<evidence type="ECO:0000256" key="2">
    <source>
        <dbReference type="ARBA" id="ARBA00022603"/>
    </source>
</evidence>
<dbReference type="InterPro" id="IPR029064">
    <property type="entry name" value="Ribosomal_eL30-like_sf"/>
</dbReference>
<accession>A0A1M5YL94</accession>
<gene>
    <name evidence="6" type="ORF">SAMN02745196_03041</name>
</gene>
<dbReference type="PANTHER" id="PTHR46429:SF1">
    <property type="entry name" value="23S RRNA (GUANOSINE-2'-O-)-METHYLTRANSFERASE RLMB"/>
    <property type="match status" value="1"/>
</dbReference>
<dbReference type="FunFam" id="3.40.1280.10:FF:000008">
    <property type="entry name" value="Group 3 RNA methyltransferase TrmH"/>
    <property type="match status" value="1"/>
</dbReference>
<dbReference type="GO" id="GO:0006396">
    <property type="term" value="P:RNA processing"/>
    <property type="evidence" value="ECO:0007669"/>
    <property type="project" value="InterPro"/>
</dbReference>
<keyword evidence="3 6" id="KW-0808">Transferase</keyword>
<dbReference type="InterPro" id="IPR001537">
    <property type="entry name" value="SpoU_MeTrfase"/>
</dbReference>
<dbReference type="InterPro" id="IPR029026">
    <property type="entry name" value="tRNA_m1G_MTases_N"/>
</dbReference>
<feature type="compositionally biased region" description="Basic and acidic residues" evidence="4">
    <location>
        <begin position="8"/>
        <end position="26"/>
    </location>
</feature>
<dbReference type="SMART" id="SM00967">
    <property type="entry name" value="SpoU_sub_bind"/>
    <property type="match status" value="1"/>
</dbReference>
<organism evidence="6 7">
    <name type="scientific">Clostridium collagenovorans DSM 3089</name>
    <dbReference type="NCBI Taxonomy" id="1121306"/>
    <lineage>
        <taxon>Bacteria</taxon>
        <taxon>Bacillati</taxon>
        <taxon>Bacillota</taxon>
        <taxon>Clostridia</taxon>
        <taxon>Eubacteriales</taxon>
        <taxon>Clostridiaceae</taxon>
        <taxon>Clostridium</taxon>
    </lineage>
</organism>
<dbReference type="Pfam" id="PF08032">
    <property type="entry name" value="SpoU_sub_bind"/>
    <property type="match status" value="1"/>
</dbReference>
<dbReference type="InterPro" id="IPR013123">
    <property type="entry name" value="SpoU_subst-bd"/>
</dbReference>
<dbReference type="SUPFAM" id="SSF55315">
    <property type="entry name" value="L30e-like"/>
    <property type="match status" value="1"/>
</dbReference>
<evidence type="ECO:0000256" key="1">
    <source>
        <dbReference type="ARBA" id="ARBA00007228"/>
    </source>
</evidence>
<dbReference type="GO" id="GO:0005829">
    <property type="term" value="C:cytosol"/>
    <property type="evidence" value="ECO:0007669"/>
    <property type="project" value="TreeGrafter"/>
</dbReference>
<dbReference type="SUPFAM" id="SSF75217">
    <property type="entry name" value="alpha/beta knot"/>
    <property type="match status" value="1"/>
</dbReference>
<dbReference type="Pfam" id="PF00588">
    <property type="entry name" value="SpoU_methylase"/>
    <property type="match status" value="1"/>
</dbReference>
<comment type="similarity">
    <text evidence="1">Belongs to the class IV-like SAM-binding methyltransferase superfamily. RNA methyltransferase TrmH family.</text>
</comment>
<keyword evidence="7" id="KW-1185">Reference proteome</keyword>
<evidence type="ECO:0000313" key="6">
    <source>
        <dbReference type="EMBL" id="SHI12604.1"/>
    </source>
</evidence>
<evidence type="ECO:0000256" key="3">
    <source>
        <dbReference type="ARBA" id="ARBA00022679"/>
    </source>
</evidence>
<evidence type="ECO:0000256" key="4">
    <source>
        <dbReference type="SAM" id="MobiDB-lite"/>
    </source>
</evidence>
<proteinExistence type="inferred from homology"/>
<dbReference type="InterPro" id="IPR029028">
    <property type="entry name" value="Alpha/beta_knot_MTases"/>
</dbReference>
<dbReference type="Proteomes" id="UP000184526">
    <property type="component" value="Unassembled WGS sequence"/>
</dbReference>
<dbReference type="NCBIfam" id="TIGR00186">
    <property type="entry name" value="rRNA_methyl_3"/>
    <property type="match status" value="1"/>
</dbReference>
<keyword evidence="2 6" id="KW-0489">Methyltransferase</keyword>
<name>A0A1M5YL94_9CLOT</name>
<dbReference type="Gene3D" id="3.30.1330.30">
    <property type="match status" value="1"/>
</dbReference>
<dbReference type="STRING" id="1121306.SAMN02745196_03041"/>
<protein>
    <submittedName>
        <fullName evidence="6">23S rRNA (Guanosine2251-2'-O)-methyltransferase</fullName>
    </submittedName>
</protein>
<evidence type="ECO:0000313" key="7">
    <source>
        <dbReference type="Proteomes" id="UP000184526"/>
    </source>
</evidence>
<dbReference type="PANTHER" id="PTHR46429">
    <property type="entry name" value="23S RRNA (GUANOSINE-2'-O-)-METHYLTRANSFERASE RLMB"/>
    <property type="match status" value="1"/>
</dbReference>
<feature type="region of interest" description="Disordered" evidence="4">
    <location>
        <begin position="1"/>
        <end position="27"/>
    </location>
</feature>
<sequence>MKNNKNSKRQDRPRKTAPAPRERYANNREQNARGMMQEEQQVPVNENLVEGRNAVIEAIKTGKSIEYILISSGSTTGSINEVIKLAKENKIVIKEVDKKKLDLMSQSHSHQGVIAMTTPYKYCEVNDILELAAERGEDPFIIILDEIEDPHNFGAIIRTAETCGAHGIVIPKRRNVGVTPVVYKSSAGAVDHMKIAKVTNINTYIDSIKEQGIWVYGAHMEGQGFCYETDLTGKIALVIGSEGRGLAKHTKEKCDGLVKIPMVGEISSLNASVAGGILMYEVLKQRLTKGNK</sequence>
<dbReference type="Gene3D" id="3.40.1280.10">
    <property type="match status" value="1"/>
</dbReference>
<feature type="domain" description="RNA 2-O ribose methyltransferase substrate binding" evidence="5">
    <location>
        <begin position="48"/>
        <end position="123"/>
    </location>
</feature>